<organism evidence="2 3">
    <name type="scientific">Lentibacillus kimchii</name>
    <dbReference type="NCBI Taxonomy" id="1542911"/>
    <lineage>
        <taxon>Bacteria</taxon>
        <taxon>Bacillati</taxon>
        <taxon>Bacillota</taxon>
        <taxon>Bacilli</taxon>
        <taxon>Bacillales</taxon>
        <taxon>Bacillaceae</taxon>
        <taxon>Lentibacillus</taxon>
    </lineage>
</organism>
<dbReference type="SUPFAM" id="SSF48295">
    <property type="entry name" value="TrpR-like"/>
    <property type="match status" value="1"/>
</dbReference>
<sequence length="101" mass="11908">MPKRRFSAEEKAQIVIRGLGNEISVKELCQEVGIQPKSYYEWKQIFMKHGMEGFNSKRNQKDTEKEEMKKEVDRLKELVADLSLENHVIMFKKKTTFKALS</sequence>
<proteinExistence type="predicted"/>
<dbReference type="Proteomes" id="UP001596620">
    <property type="component" value="Unassembled WGS sequence"/>
</dbReference>
<dbReference type="Pfam" id="PF01527">
    <property type="entry name" value="HTH_Tnp_1"/>
    <property type="match status" value="1"/>
</dbReference>
<name>A0ABW2UQ45_9BACI</name>
<dbReference type="InterPro" id="IPR010921">
    <property type="entry name" value="Trp_repressor/repl_initiator"/>
</dbReference>
<evidence type="ECO:0000313" key="3">
    <source>
        <dbReference type="Proteomes" id="UP001596620"/>
    </source>
</evidence>
<gene>
    <name evidence="2" type="ORF">ACFQU8_02105</name>
</gene>
<comment type="caution">
    <text evidence="2">The sequence shown here is derived from an EMBL/GenBank/DDBJ whole genome shotgun (WGS) entry which is preliminary data.</text>
</comment>
<evidence type="ECO:0000256" key="1">
    <source>
        <dbReference type="SAM" id="Coils"/>
    </source>
</evidence>
<dbReference type="Gene3D" id="1.10.10.10">
    <property type="entry name" value="Winged helix-like DNA-binding domain superfamily/Winged helix DNA-binding domain"/>
    <property type="match status" value="1"/>
</dbReference>
<keyword evidence="3" id="KW-1185">Reference proteome</keyword>
<dbReference type="InterPro" id="IPR052546">
    <property type="entry name" value="Transposase_8_domain"/>
</dbReference>
<feature type="coiled-coil region" evidence="1">
    <location>
        <begin position="51"/>
        <end position="85"/>
    </location>
</feature>
<dbReference type="PANTHER" id="PTHR33609:SF1">
    <property type="entry name" value="TRANSPOSASE"/>
    <property type="match status" value="1"/>
</dbReference>
<protein>
    <submittedName>
        <fullName evidence="2">Transposase</fullName>
    </submittedName>
</protein>
<dbReference type="EMBL" id="JBHTGR010000003">
    <property type="protein sequence ID" value="MFC7746032.1"/>
    <property type="molecule type" value="Genomic_DNA"/>
</dbReference>
<reference evidence="3" key="1">
    <citation type="journal article" date="2019" name="Int. J. Syst. Evol. Microbiol.">
        <title>The Global Catalogue of Microorganisms (GCM) 10K type strain sequencing project: providing services to taxonomists for standard genome sequencing and annotation.</title>
        <authorList>
            <consortium name="The Broad Institute Genomics Platform"/>
            <consortium name="The Broad Institute Genome Sequencing Center for Infectious Disease"/>
            <person name="Wu L."/>
            <person name="Ma J."/>
        </authorList>
    </citation>
    <scope>NUCLEOTIDE SEQUENCE [LARGE SCALE GENOMIC DNA]</scope>
    <source>
        <strain evidence="3">JCM 30234</strain>
    </source>
</reference>
<dbReference type="InterPro" id="IPR002514">
    <property type="entry name" value="Transposase_8"/>
</dbReference>
<dbReference type="InterPro" id="IPR036388">
    <property type="entry name" value="WH-like_DNA-bd_sf"/>
</dbReference>
<evidence type="ECO:0000313" key="2">
    <source>
        <dbReference type="EMBL" id="MFC7746032.1"/>
    </source>
</evidence>
<accession>A0ABW2UQ45</accession>
<dbReference type="PANTHER" id="PTHR33609">
    <property type="entry name" value="LOW CALCIUM RESPONSE LOCUS PROTEIN S"/>
    <property type="match status" value="1"/>
</dbReference>
<keyword evidence="1" id="KW-0175">Coiled coil</keyword>